<reference evidence="2" key="1">
    <citation type="submission" date="2020-02" db="EMBL/GenBank/DDBJ databases">
        <authorList>
            <person name="Meier V. D."/>
        </authorList>
    </citation>
    <scope>NUCLEOTIDE SEQUENCE</scope>
    <source>
        <strain evidence="2">AVDCRST_MAG67</strain>
    </source>
</reference>
<protein>
    <submittedName>
        <fullName evidence="2">Uncharacterized protein</fullName>
    </submittedName>
</protein>
<accession>A0A6J4TMI9</accession>
<gene>
    <name evidence="2" type="ORF">AVDCRST_MAG67-3785</name>
</gene>
<feature type="region of interest" description="Disordered" evidence="1">
    <location>
        <begin position="1"/>
        <end position="36"/>
    </location>
</feature>
<feature type="non-terminal residue" evidence="2">
    <location>
        <position position="1"/>
    </location>
</feature>
<feature type="compositionally biased region" description="Low complexity" evidence="1">
    <location>
        <begin position="9"/>
        <end position="24"/>
    </location>
</feature>
<evidence type="ECO:0000313" key="2">
    <source>
        <dbReference type="EMBL" id="CAA9527376.1"/>
    </source>
</evidence>
<feature type="non-terminal residue" evidence="2">
    <location>
        <position position="76"/>
    </location>
</feature>
<organism evidence="2">
    <name type="scientific">uncultured Solirubrobacteraceae bacterium</name>
    <dbReference type="NCBI Taxonomy" id="1162706"/>
    <lineage>
        <taxon>Bacteria</taxon>
        <taxon>Bacillati</taxon>
        <taxon>Actinomycetota</taxon>
        <taxon>Thermoleophilia</taxon>
        <taxon>Solirubrobacterales</taxon>
        <taxon>Solirubrobacteraceae</taxon>
        <taxon>environmental samples</taxon>
    </lineage>
</organism>
<name>A0A6J4TMI9_9ACTN</name>
<sequence length="76" mass="7724">AEKVFETCRPAGRAPAGGAAPAGRQPEHSTAGVRGARCRRADRLAVGRTSGAGDGATVAACGRRAEAHGHHPDQRL</sequence>
<evidence type="ECO:0000256" key="1">
    <source>
        <dbReference type="SAM" id="MobiDB-lite"/>
    </source>
</evidence>
<dbReference type="EMBL" id="CADCVQ010000159">
    <property type="protein sequence ID" value="CAA9527376.1"/>
    <property type="molecule type" value="Genomic_DNA"/>
</dbReference>
<dbReference type="AlphaFoldDB" id="A0A6J4TMI9"/>
<proteinExistence type="predicted"/>